<evidence type="ECO:0000313" key="1">
    <source>
        <dbReference type="Proteomes" id="UP000887564"/>
    </source>
</evidence>
<accession>A0A914RSZ1</accession>
<keyword evidence="1" id="KW-1185">Reference proteome</keyword>
<sequence>MTPKSALTVNALQLNNTFQLIRPGFDRNNKQKHQIILFHPSTVLVNRP</sequence>
<reference evidence="2" key="1">
    <citation type="submission" date="2022-11" db="UniProtKB">
        <authorList>
            <consortium name="WormBaseParasite"/>
        </authorList>
    </citation>
    <scope>IDENTIFICATION</scope>
</reference>
<dbReference type="Proteomes" id="UP000887564">
    <property type="component" value="Unplaced"/>
</dbReference>
<dbReference type="WBParaSite" id="PEQ_0000943301-mRNA-1">
    <property type="protein sequence ID" value="PEQ_0000943301-mRNA-1"/>
    <property type="gene ID" value="PEQ_0000943301"/>
</dbReference>
<name>A0A914RSZ1_PAREQ</name>
<protein>
    <submittedName>
        <fullName evidence="2">Uncharacterized protein</fullName>
    </submittedName>
</protein>
<proteinExistence type="predicted"/>
<dbReference type="AlphaFoldDB" id="A0A914RSZ1"/>
<organism evidence="1 2">
    <name type="scientific">Parascaris equorum</name>
    <name type="common">Equine roundworm</name>
    <dbReference type="NCBI Taxonomy" id="6256"/>
    <lineage>
        <taxon>Eukaryota</taxon>
        <taxon>Metazoa</taxon>
        <taxon>Ecdysozoa</taxon>
        <taxon>Nematoda</taxon>
        <taxon>Chromadorea</taxon>
        <taxon>Rhabditida</taxon>
        <taxon>Spirurina</taxon>
        <taxon>Ascaridomorpha</taxon>
        <taxon>Ascaridoidea</taxon>
        <taxon>Ascarididae</taxon>
        <taxon>Parascaris</taxon>
    </lineage>
</organism>
<evidence type="ECO:0000313" key="2">
    <source>
        <dbReference type="WBParaSite" id="PEQ_0000943301-mRNA-1"/>
    </source>
</evidence>